<protein>
    <submittedName>
        <fullName evidence="2">Uncharacterized protein</fullName>
    </submittedName>
</protein>
<feature type="compositionally biased region" description="Basic and acidic residues" evidence="1">
    <location>
        <begin position="68"/>
        <end position="82"/>
    </location>
</feature>
<sequence length="183" mass="20697">SKAPSHETVLGSPFLSFADLMTLDKENSDSHKEPFHRSDELDHSKVMMYIGSEPVSRASLSGPSSPYVREESHHFDQKSLRGDRASLKSTGLLHTAMETILIDKVQSLLVPTSPEPNQSKEQQFFDNINEKLEKVEETRNIENLKNINITKSDDRPAMETAPMDKFQSLLTTPDINQDTDKHF</sequence>
<evidence type="ECO:0000313" key="2">
    <source>
        <dbReference type="EMBL" id="JAT88545.1"/>
    </source>
</evidence>
<evidence type="ECO:0000256" key="1">
    <source>
        <dbReference type="SAM" id="MobiDB-lite"/>
    </source>
</evidence>
<gene>
    <name evidence="2" type="ORF">g.17880</name>
</gene>
<feature type="region of interest" description="Disordered" evidence="1">
    <location>
        <begin position="55"/>
        <end position="82"/>
    </location>
</feature>
<feature type="non-terminal residue" evidence="2">
    <location>
        <position position="183"/>
    </location>
</feature>
<proteinExistence type="predicted"/>
<dbReference type="EMBL" id="GDQN01002509">
    <property type="protein sequence ID" value="JAT88545.1"/>
    <property type="molecule type" value="Transcribed_RNA"/>
</dbReference>
<reference evidence="2" key="1">
    <citation type="submission" date="2015-09" db="EMBL/GenBank/DDBJ databases">
        <title>De novo assembly of Pectinophora gossypiella (Pink Bollworm) gut transcriptome.</title>
        <authorList>
            <person name="Tassone E.E."/>
        </authorList>
    </citation>
    <scope>NUCLEOTIDE SEQUENCE</scope>
</reference>
<dbReference type="OrthoDB" id="419768at2759"/>
<accession>A0A1E1WNH8</accession>
<name>A0A1E1WNH8_PECGO</name>
<feature type="region of interest" description="Disordered" evidence="1">
    <location>
        <begin position="150"/>
        <end position="183"/>
    </location>
</feature>
<feature type="non-terminal residue" evidence="2">
    <location>
        <position position="1"/>
    </location>
</feature>
<dbReference type="AlphaFoldDB" id="A0A1E1WNH8"/>
<organism evidence="2">
    <name type="scientific">Pectinophora gossypiella</name>
    <name type="common">Cotton pink bollworm</name>
    <name type="synonym">Depressaria gossypiella</name>
    <dbReference type="NCBI Taxonomy" id="13191"/>
    <lineage>
        <taxon>Eukaryota</taxon>
        <taxon>Metazoa</taxon>
        <taxon>Ecdysozoa</taxon>
        <taxon>Arthropoda</taxon>
        <taxon>Hexapoda</taxon>
        <taxon>Insecta</taxon>
        <taxon>Pterygota</taxon>
        <taxon>Neoptera</taxon>
        <taxon>Endopterygota</taxon>
        <taxon>Lepidoptera</taxon>
        <taxon>Glossata</taxon>
        <taxon>Ditrysia</taxon>
        <taxon>Gelechioidea</taxon>
        <taxon>Gelechiidae</taxon>
        <taxon>Apatetrinae</taxon>
        <taxon>Pectinophora</taxon>
    </lineage>
</organism>